<keyword evidence="6" id="KW-1185">Reference proteome</keyword>
<reference evidence="5" key="2">
    <citation type="submission" date="2024-06" db="UniProtKB">
        <authorList>
            <consortium name="EnsemblMetazoa"/>
        </authorList>
    </citation>
    <scope>IDENTIFICATION</scope>
</reference>
<evidence type="ECO:0000259" key="4">
    <source>
        <dbReference type="PROSITE" id="PS50237"/>
    </source>
</evidence>
<feature type="compositionally biased region" description="Polar residues" evidence="3">
    <location>
        <begin position="250"/>
        <end position="261"/>
    </location>
</feature>
<dbReference type="SUPFAM" id="SSF56204">
    <property type="entry name" value="Hect, E3 ligase catalytic domain"/>
    <property type="match status" value="1"/>
</dbReference>
<reference evidence="6" key="1">
    <citation type="journal article" date="2010" name="Nature">
        <title>The Amphimedon queenslandica genome and the evolution of animal complexity.</title>
        <authorList>
            <person name="Srivastava M."/>
            <person name="Simakov O."/>
            <person name="Chapman J."/>
            <person name="Fahey B."/>
            <person name="Gauthier M.E."/>
            <person name="Mitros T."/>
            <person name="Richards G.S."/>
            <person name="Conaco C."/>
            <person name="Dacre M."/>
            <person name="Hellsten U."/>
            <person name="Larroux C."/>
            <person name="Putnam N.H."/>
            <person name="Stanke M."/>
            <person name="Adamska M."/>
            <person name="Darling A."/>
            <person name="Degnan S.M."/>
            <person name="Oakley T.H."/>
            <person name="Plachetzki D.C."/>
            <person name="Zhai Y."/>
            <person name="Adamski M."/>
            <person name="Calcino A."/>
            <person name="Cummins S.F."/>
            <person name="Goodstein D.M."/>
            <person name="Harris C."/>
            <person name="Jackson D.J."/>
            <person name="Leys S.P."/>
            <person name="Shu S."/>
            <person name="Woodcroft B.J."/>
            <person name="Vervoort M."/>
            <person name="Kosik K.S."/>
            <person name="Manning G."/>
            <person name="Degnan B.M."/>
            <person name="Rokhsar D.S."/>
        </authorList>
    </citation>
    <scope>NUCLEOTIDE SEQUENCE [LARGE SCALE GENOMIC DNA]</scope>
</reference>
<feature type="region of interest" description="Disordered" evidence="3">
    <location>
        <begin position="354"/>
        <end position="444"/>
    </location>
</feature>
<evidence type="ECO:0000256" key="1">
    <source>
        <dbReference type="ARBA" id="ARBA00022786"/>
    </source>
</evidence>
<accession>A0AAN0JU12</accession>
<dbReference type="GO" id="GO:0004842">
    <property type="term" value="F:ubiquitin-protein transferase activity"/>
    <property type="evidence" value="ECO:0007669"/>
    <property type="project" value="InterPro"/>
</dbReference>
<evidence type="ECO:0000256" key="2">
    <source>
        <dbReference type="PROSITE-ProRule" id="PRU00104"/>
    </source>
</evidence>
<dbReference type="AlphaFoldDB" id="A0AAN0JU12"/>
<proteinExistence type="predicted"/>
<feature type="compositionally biased region" description="Low complexity" evidence="3">
    <location>
        <begin position="354"/>
        <end position="363"/>
    </location>
</feature>
<evidence type="ECO:0000313" key="6">
    <source>
        <dbReference type="Proteomes" id="UP000007879"/>
    </source>
</evidence>
<feature type="domain" description="HECT" evidence="4">
    <location>
        <begin position="563"/>
        <end position="608"/>
    </location>
</feature>
<feature type="compositionally biased region" description="Basic residues" evidence="3">
    <location>
        <begin position="19"/>
        <end position="28"/>
    </location>
</feature>
<dbReference type="EnsemblMetazoa" id="XM_020004979.1">
    <property type="protein sequence ID" value="XP_019860538.1"/>
    <property type="gene ID" value="LOC109588875"/>
</dbReference>
<dbReference type="EnsemblMetazoa" id="XM_020004980.1">
    <property type="protein sequence ID" value="XP_019860539.1"/>
    <property type="gene ID" value="LOC109588875"/>
</dbReference>
<feature type="region of interest" description="Disordered" evidence="3">
    <location>
        <begin position="1"/>
        <end position="39"/>
    </location>
</feature>
<feature type="compositionally biased region" description="Polar residues" evidence="3">
    <location>
        <begin position="364"/>
        <end position="405"/>
    </location>
</feature>
<dbReference type="InterPro" id="IPR000569">
    <property type="entry name" value="HECT_dom"/>
</dbReference>
<evidence type="ECO:0000313" key="5">
    <source>
        <dbReference type="EnsemblMetazoa" id="XP_019860539.1"/>
    </source>
</evidence>
<evidence type="ECO:0000256" key="3">
    <source>
        <dbReference type="SAM" id="MobiDB-lite"/>
    </source>
</evidence>
<dbReference type="Gene3D" id="3.90.1750.10">
    <property type="entry name" value="Hect, E3 ligase catalytic domains"/>
    <property type="match status" value="1"/>
</dbReference>
<feature type="compositionally biased region" description="Basic and acidic residues" evidence="3">
    <location>
        <begin position="1"/>
        <end position="15"/>
    </location>
</feature>
<dbReference type="KEGG" id="aqu:109588875"/>
<feature type="region of interest" description="Disordered" evidence="3">
    <location>
        <begin position="225"/>
        <end position="297"/>
    </location>
</feature>
<feature type="compositionally biased region" description="Low complexity" evidence="3">
    <location>
        <begin position="427"/>
        <end position="437"/>
    </location>
</feature>
<dbReference type="EnsemblMetazoa" id="XM_020004981.1">
    <property type="protein sequence ID" value="XP_019860540.1"/>
    <property type="gene ID" value="LOC109588875"/>
</dbReference>
<dbReference type="CDD" id="cd14279">
    <property type="entry name" value="CUE"/>
    <property type="match status" value="1"/>
</dbReference>
<keyword evidence="1 2" id="KW-0833">Ubl conjugation pathway</keyword>
<organism evidence="5 6">
    <name type="scientific">Amphimedon queenslandica</name>
    <name type="common">Sponge</name>
    <dbReference type="NCBI Taxonomy" id="400682"/>
    <lineage>
        <taxon>Eukaryota</taxon>
        <taxon>Metazoa</taxon>
        <taxon>Porifera</taxon>
        <taxon>Demospongiae</taxon>
        <taxon>Heteroscleromorpha</taxon>
        <taxon>Haplosclerida</taxon>
        <taxon>Niphatidae</taxon>
        <taxon>Amphimedon</taxon>
    </lineage>
</organism>
<protein>
    <recommendedName>
        <fullName evidence="4">HECT domain-containing protein</fullName>
    </recommendedName>
</protein>
<comment type="caution">
    <text evidence="2">Lacks conserved residue(s) required for the propagation of feature annotation.</text>
</comment>
<dbReference type="Proteomes" id="UP000007879">
    <property type="component" value="Unassembled WGS sequence"/>
</dbReference>
<sequence length="801" mass="88242">MKEVQRVLKPSESEQPKLINRRSGKARKGSFVPKSSQPQSQTFQKKVVVLKYMGSKPPLQFNINDGLILTTGFLPEISYESTELEVRQIIIEVLHNDTAEDLTSVTTYDFLFVAVKGKKATILTCLPRNFEYSGRILKQTAGNGPVYIRLTASLSKQPRVTWSPLSSDSDFELPDASSIYNKKPKSSKMIIEVSDADSDFELPSTTTGTSMPALSTLLSSTSQGHRCTALHHSTTKEPANASQSASSASVKNTSIPVSSVSLGGRCCTSTPQPTSLSTSSDNVSSAMPVSTDTSSTSGARLYAYGSLSLSSHSTCTSNQHHVDISQSTSSVSASNTLPVSTYTPLTLGRRRTYRSLSLRRPTSAQQPVDTFQYTSSASNTLSAMSVSTDTPSTSGGHSNESTQHLPSLVEHSPRSVVSTNHAPPSPLSTSHAPSSPLSLPPTSLPVTSSRSIQISCGSNESPFNFDQELEFLQYSPVKDVSPSLERLCEMFPNFKPDAIKILYEIYNEDGALVSDCLVEGVQLHCLLQQLNLRFISVSIPETPKIRIEGDDDWVDAAFTFYKGQSFCKDAPVRLVMTDEPAIDAGGVSAQFFAEVYKRLAEGKKKIFEGELDFVRPVFNLSLVGVLKVFGIIVAHSIIVQRVGFPYFSPSCYYFMLGHYEIAATKVLRKEASGKVNYVLNEIESYEGNVYEELECFESLVELMDECGIIDIPIKRYNMARITQAILLFDTLQKRKLLLDMIGEGLDMHYGLRRLMSHFPTIFEPLFLYSGTLTSRDIINIIIPPECTSERNTIYWIVFIVF</sequence>
<dbReference type="PROSITE" id="PS50237">
    <property type="entry name" value="HECT"/>
    <property type="match status" value="1"/>
</dbReference>
<feature type="compositionally biased region" description="Low complexity" evidence="3">
    <location>
        <begin position="239"/>
        <end position="249"/>
    </location>
</feature>
<gene>
    <name evidence="5" type="primary">109588875</name>
</gene>
<feature type="compositionally biased region" description="Low complexity" evidence="3">
    <location>
        <begin position="268"/>
        <end position="285"/>
    </location>
</feature>
<feature type="compositionally biased region" description="Polar residues" evidence="3">
    <location>
        <begin position="287"/>
        <end position="297"/>
    </location>
</feature>
<name>A0AAN0JU12_AMPQE</name>
<dbReference type="InterPro" id="IPR035983">
    <property type="entry name" value="Hect_E3_ubiquitin_ligase"/>
</dbReference>